<proteinExistence type="predicted"/>
<evidence type="ECO:0000256" key="7">
    <source>
        <dbReference type="SAM" id="Phobius"/>
    </source>
</evidence>
<evidence type="ECO:0000256" key="6">
    <source>
        <dbReference type="SAM" id="MobiDB-lite"/>
    </source>
</evidence>
<accession>A0A3B4APA2</accession>
<evidence type="ECO:0000256" key="4">
    <source>
        <dbReference type="ARBA" id="ARBA00023180"/>
    </source>
</evidence>
<evidence type="ECO:0000259" key="9">
    <source>
        <dbReference type="PROSITE" id="PS50835"/>
    </source>
</evidence>
<dbReference type="AlphaFoldDB" id="A0A3B4APA2"/>
<dbReference type="Gene3D" id="2.60.40.10">
    <property type="entry name" value="Immunoglobulins"/>
    <property type="match status" value="3"/>
</dbReference>
<dbReference type="InterPro" id="IPR007110">
    <property type="entry name" value="Ig-like_dom"/>
</dbReference>
<dbReference type="InterPro" id="IPR013783">
    <property type="entry name" value="Ig-like_fold"/>
</dbReference>
<feature type="transmembrane region" description="Helical" evidence="7">
    <location>
        <begin position="426"/>
        <end position="448"/>
    </location>
</feature>
<evidence type="ECO:0000256" key="5">
    <source>
        <dbReference type="ARBA" id="ARBA00023319"/>
    </source>
</evidence>
<feature type="domain" description="Ig-like" evidence="9">
    <location>
        <begin position="332"/>
        <end position="420"/>
    </location>
</feature>
<sequence>MSARAFPFLLLCFCSTGEFYGTFSSGFAVSRVLSGFRVCFAAVSGEESTDSVVTAAPGDVAILPCYSAGNVTPAVTSWMKNGKEIISGGVSAPLNTSVPNGSLSIGAVEVGDEAVYLCASTLPGNYTYHAKVQLQVATGPDNVSFSVDPAVVLPNGTFTVVRGAAVYFMCSGRSYPSPELRLTFSGASNSSRSVVNNTGAVLEYSTQNIQPSAQGNYTCSAHNPVSHQRHEKSAEVLVYYASDRHLECMWTQDSSLVLFHCSWFGVFPAALLNWTDVPSGQILASEVTDSLALKMNSSLLWEGQTLRCSAQHRALPPGANRSCTFTLKTPYPLGDPLAAAVEGTSVTLSCSESTSTPPAVTTWRKGLKQELIMNDSKYTVTAEGTRFQLTIVNVTKEDEGVYFCLSENPLGAKELEVYLTVKSPSAYTGAVIGLFIAVLIVGSAVVVAKTVYSSRHKICLIEDDRADVLSLVESDEEQIFQAAVPRLPPVSNGGHTTLVEIHRIPSTDHEEAEVDDAQQQDDAETTEEPEDLVTF</sequence>
<keyword evidence="5" id="KW-0393">Immunoglobulin domain</keyword>
<dbReference type="GO" id="GO:0007416">
    <property type="term" value="P:synapse assembly"/>
    <property type="evidence" value="ECO:0007669"/>
    <property type="project" value="TreeGrafter"/>
</dbReference>
<dbReference type="SMART" id="SM00408">
    <property type="entry name" value="IGc2"/>
    <property type="match status" value="3"/>
</dbReference>
<keyword evidence="3" id="KW-1015">Disulfide bond</keyword>
<feature type="region of interest" description="Disordered" evidence="6">
    <location>
        <begin position="506"/>
        <end position="535"/>
    </location>
</feature>
<evidence type="ECO:0000256" key="2">
    <source>
        <dbReference type="ARBA" id="ARBA00023136"/>
    </source>
</evidence>
<dbReference type="STRING" id="409849.ENSPMGP00000018515"/>
<evidence type="ECO:0000313" key="11">
    <source>
        <dbReference type="Proteomes" id="UP000261520"/>
    </source>
</evidence>
<dbReference type="PANTHER" id="PTHR11640:SF157">
    <property type="entry name" value="V-SET AND IMMUNOGLOBULIN DOMAIN-CONTAINING PROTEIN 10"/>
    <property type="match status" value="1"/>
</dbReference>
<evidence type="ECO:0000256" key="1">
    <source>
        <dbReference type="ARBA" id="ARBA00004479"/>
    </source>
</evidence>
<keyword evidence="2 7" id="KW-0472">Membrane</keyword>
<dbReference type="Ensembl" id="ENSPMGT00000019752.1">
    <property type="protein sequence ID" value="ENSPMGP00000018515.1"/>
    <property type="gene ID" value="ENSPMGG00000015105.1"/>
</dbReference>
<dbReference type="GO" id="GO:0098609">
    <property type="term" value="P:cell-cell adhesion"/>
    <property type="evidence" value="ECO:0007669"/>
    <property type="project" value="TreeGrafter"/>
</dbReference>
<keyword evidence="7" id="KW-1133">Transmembrane helix</keyword>
<protein>
    <recommendedName>
        <fullName evidence="9">Ig-like domain-containing protein</fullName>
    </recommendedName>
</protein>
<dbReference type="InterPro" id="IPR013151">
    <property type="entry name" value="Immunoglobulin_dom"/>
</dbReference>
<dbReference type="Pfam" id="PF13927">
    <property type="entry name" value="Ig_3"/>
    <property type="match status" value="1"/>
</dbReference>
<keyword evidence="4" id="KW-0325">Glycoprotein</keyword>
<keyword evidence="8" id="KW-0732">Signal</keyword>
<dbReference type="GO" id="GO:0005886">
    <property type="term" value="C:plasma membrane"/>
    <property type="evidence" value="ECO:0007669"/>
    <property type="project" value="TreeGrafter"/>
</dbReference>
<dbReference type="SMART" id="SM00409">
    <property type="entry name" value="IG"/>
    <property type="match status" value="3"/>
</dbReference>
<keyword evidence="7" id="KW-0812">Transmembrane</keyword>
<dbReference type="GO" id="GO:0050839">
    <property type="term" value="F:cell adhesion molecule binding"/>
    <property type="evidence" value="ECO:0007669"/>
    <property type="project" value="TreeGrafter"/>
</dbReference>
<reference evidence="10" key="1">
    <citation type="submission" date="2025-08" db="UniProtKB">
        <authorList>
            <consortium name="Ensembl"/>
        </authorList>
    </citation>
    <scope>IDENTIFICATION</scope>
</reference>
<dbReference type="InterPro" id="IPR003599">
    <property type="entry name" value="Ig_sub"/>
</dbReference>
<organism evidence="10 11">
    <name type="scientific">Periophthalmus magnuspinnatus</name>
    <dbReference type="NCBI Taxonomy" id="409849"/>
    <lineage>
        <taxon>Eukaryota</taxon>
        <taxon>Metazoa</taxon>
        <taxon>Chordata</taxon>
        <taxon>Craniata</taxon>
        <taxon>Vertebrata</taxon>
        <taxon>Euteleostomi</taxon>
        <taxon>Actinopterygii</taxon>
        <taxon>Neopterygii</taxon>
        <taxon>Teleostei</taxon>
        <taxon>Neoteleostei</taxon>
        <taxon>Acanthomorphata</taxon>
        <taxon>Gobiaria</taxon>
        <taxon>Gobiiformes</taxon>
        <taxon>Gobioidei</taxon>
        <taxon>Gobiidae</taxon>
        <taxon>Oxudercinae</taxon>
        <taxon>Periophthalmus</taxon>
    </lineage>
</organism>
<dbReference type="InterPro" id="IPR036179">
    <property type="entry name" value="Ig-like_dom_sf"/>
</dbReference>
<dbReference type="PROSITE" id="PS50835">
    <property type="entry name" value="IG_LIKE"/>
    <property type="match status" value="3"/>
</dbReference>
<evidence type="ECO:0000256" key="8">
    <source>
        <dbReference type="SAM" id="SignalP"/>
    </source>
</evidence>
<dbReference type="SUPFAM" id="SSF48726">
    <property type="entry name" value="Immunoglobulin"/>
    <property type="match status" value="3"/>
</dbReference>
<evidence type="ECO:0000256" key="3">
    <source>
        <dbReference type="ARBA" id="ARBA00023157"/>
    </source>
</evidence>
<name>A0A3B4APA2_9GOBI</name>
<feature type="signal peptide" evidence="8">
    <location>
        <begin position="1"/>
        <end position="21"/>
    </location>
</feature>
<keyword evidence="11" id="KW-1185">Reference proteome</keyword>
<feature type="chain" id="PRO_5017211293" description="Ig-like domain-containing protein" evidence="8">
    <location>
        <begin position="22"/>
        <end position="535"/>
    </location>
</feature>
<dbReference type="InterPro" id="IPR003598">
    <property type="entry name" value="Ig_sub2"/>
</dbReference>
<comment type="subcellular location">
    <subcellularLocation>
        <location evidence="1">Membrane</location>
        <topology evidence="1">Single-pass type I membrane protein</topology>
    </subcellularLocation>
</comment>
<dbReference type="InterPro" id="IPR051275">
    <property type="entry name" value="Cell_adhesion_signaling"/>
</dbReference>
<dbReference type="GO" id="GO:0005911">
    <property type="term" value="C:cell-cell junction"/>
    <property type="evidence" value="ECO:0007669"/>
    <property type="project" value="TreeGrafter"/>
</dbReference>
<dbReference type="Pfam" id="PF00047">
    <property type="entry name" value="ig"/>
    <property type="match status" value="1"/>
</dbReference>
<reference evidence="10" key="2">
    <citation type="submission" date="2025-09" db="UniProtKB">
        <authorList>
            <consortium name="Ensembl"/>
        </authorList>
    </citation>
    <scope>IDENTIFICATION</scope>
</reference>
<feature type="domain" description="Ig-like" evidence="9">
    <location>
        <begin position="149"/>
        <end position="237"/>
    </location>
</feature>
<dbReference type="Proteomes" id="UP000261520">
    <property type="component" value="Unplaced"/>
</dbReference>
<evidence type="ECO:0000313" key="10">
    <source>
        <dbReference type="Ensembl" id="ENSPMGP00000018515.1"/>
    </source>
</evidence>
<feature type="domain" description="Ig-like" evidence="9">
    <location>
        <begin position="58"/>
        <end position="135"/>
    </location>
</feature>
<dbReference type="PANTHER" id="PTHR11640">
    <property type="entry name" value="NEPHRIN"/>
    <property type="match status" value="1"/>
</dbReference>
<feature type="compositionally biased region" description="Acidic residues" evidence="6">
    <location>
        <begin position="510"/>
        <end position="535"/>
    </location>
</feature>